<evidence type="ECO:0000313" key="2">
    <source>
        <dbReference type="Proteomes" id="UP000596329"/>
    </source>
</evidence>
<dbReference type="KEGG" id="fpv:IA03_01870"/>
<dbReference type="Gene3D" id="2.30.29.80">
    <property type="match status" value="1"/>
</dbReference>
<dbReference type="AlphaFoldDB" id="A0A075S887"/>
<gene>
    <name evidence="1" type="ORF">H0H26_03240</name>
</gene>
<dbReference type="KEGG" id="fpk:IA06_01855"/>
<dbReference type="Proteomes" id="UP000596329">
    <property type="component" value="Chromosome"/>
</dbReference>
<protein>
    <submittedName>
        <fullName evidence="1">DUF1508 domain-containing protein</fullName>
    </submittedName>
</protein>
<dbReference type="SUPFAM" id="SSF160113">
    <property type="entry name" value="YegP-like"/>
    <property type="match status" value="2"/>
</dbReference>
<dbReference type="KEGG" id="fpc:FPSM_00421"/>
<proteinExistence type="predicted"/>
<reference evidence="1 2" key="1">
    <citation type="submission" date="2020-07" db="EMBL/GenBank/DDBJ databases">
        <title>Genomic characterization of Flavobacterium psychrophilum strains.</title>
        <authorList>
            <person name="Castillo D."/>
            <person name="Jorgensen J."/>
            <person name="Middelboe M."/>
        </authorList>
    </citation>
    <scope>NUCLEOTIDE SEQUENCE [LARGE SCALE GENOMIC DNA]</scope>
    <source>
        <strain evidence="1 2">FPS-R7</strain>
    </source>
</reference>
<organism evidence="1 2">
    <name type="scientific">Flavobacterium psychrophilum</name>
    <dbReference type="NCBI Taxonomy" id="96345"/>
    <lineage>
        <taxon>Bacteria</taxon>
        <taxon>Pseudomonadati</taxon>
        <taxon>Bacteroidota</taxon>
        <taxon>Flavobacteriia</taxon>
        <taxon>Flavobacteriales</taxon>
        <taxon>Flavobacteriaceae</taxon>
        <taxon>Flavobacterium</taxon>
    </lineage>
</organism>
<dbReference type="OMA" id="FECEEDI"/>
<dbReference type="KEGG" id="fpq:IB65_01790"/>
<accession>A0A075S887</accession>
<sequence>MSAFIISKRINDEYKFEFTSRRGKVIFTSNNFELKFECEDEIEFLKATVGDAVFLKFKSSRGKFFFRLIIHDKEMAISRKYTTQLLLQKGIDEIIKYASKSEILDFSNNDFTFFDDLEQEQ</sequence>
<dbReference type="KEGG" id="fpw:IA04_01815"/>
<dbReference type="GeneID" id="66551519"/>
<name>A0A075S887_FLAPS</name>
<dbReference type="EMBL" id="CP059075">
    <property type="protein sequence ID" value="QRE04631.1"/>
    <property type="molecule type" value="Genomic_DNA"/>
</dbReference>
<dbReference type="InterPro" id="IPR036913">
    <property type="entry name" value="YegP-like_sf"/>
</dbReference>
<evidence type="ECO:0000313" key="1">
    <source>
        <dbReference type="EMBL" id="QRE04631.1"/>
    </source>
</evidence>
<dbReference type="RefSeq" id="WP_011962555.1">
    <property type="nucleotide sequence ID" value="NZ_BJSX01000011.1"/>
</dbReference>